<proteinExistence type="predicted"/>
<dbReference type="Proteomes" id="UP000317650">
    <property type="component" value="Chromosome 4"/>
</dbReference>
<evidence type="ECO:0000313" key="2">
    <source>
        <dbReference type="EMBL" id="THU73054.1"/>
    </source>
</evidence>
<dbReference type="AlphaFoldDB" id="A0A4S8KD12"/>
<keyword evidence="3" id="KW-1185">Reference proteome</keyword>
<feature type="region of interest" description="Disordered" evidence="1">
    <location>
        <begin position="155"/>
        <end position="189"/>
    </location>
</feature>
<comment type="caution">
    <text evidence="2">The sequence shown here is derived from an EMBL/GenBank/DDBJ whole genome shotgun (WGS) entry which is preliminary data.</text>
</comment>
<organism evidence="2 3">
    <name type="scientific">Musa balbisiana</name>
    <name type="common">Banana</name>
    <dbReference type="NCBI Taxonomy" id="52838"/>
    <lineage>
        <taxon>Eukaryota</taxon>
        <taxon>Viridiplantae</taxon>
        <taxon>Streptophyta</taxon>
        <taxon>Embryophyta</taxon>
        <taxon>Tracheophyta</taxon>
        <taxon>Spermatophyta</taxon>
        <taxon>Magnoliopsida</taxon>
        <taxon>Liliopsida</taxon>
        <taxon>Zingiberales</taxon>
        <taxon>Musaceae</taxon>
        <taxon>Musa</taxon>
    </lineage>
</organism>
<evidence type="ECO:0000256" key="1">
    <source>
        <dbReference type="SAM" id="MobiDB-lite"/>
    </source>
</evidence>
<protein>
    <submittedName>
        <fullName evidence="2">Uncharacterized protein</fullName>
    </submittedName>
</protein>
<evidence type="ECO:0000313" key="3">
    <source>
        <dbReference type="Proteomes" id="UP000317650"/>
    </source>
</evidence>
<dbReference type="EMBL" id="PYDT01000001">
    <property type="protein sequence ID" value="THU73054.1"/>
    <property type="molecule type" value="Genomic_DNA"/>
</dbReference>
<feature type="compositionally biased region" description="Low complexity" evidence="1">
    <location>
        <begin position="155"/>
        <end position="164"/>
    </location>
</feature>
<name>A0A4S8KD12_MUSBA</name>
<feature type="compositionally biased region" description="Basic and acidic residues" evidence="1">
    <location>
        <begin position="170"/>
        <end position="183"/>
    </location>
</feature>
<reference evidence="2 3" key="1">
    <citation type="journal article" date="2019" name="Nat. Plants">
        <title>Genome sequencing of Musa balbisiana reveals subgenome evolution and function divergence in polyploid bananas.</title>
        <authorList>
            <person name="Yao X."/>
        </authorList>
    </citation>
    <scope>NUCLEOTIDE SEQUENCE [LARGE SCALE GENOMIC DNA]</scope>
    <source>
        <strain evidence="3">cv. DH-PKW</strain>
        <tissue evidence="2">Leaves</tissue>
    </source>
</reference>
<sequence>MREPRHGFSFAKSTPSGGCRQHHLVAFLGECHYTNITSTRSLFLSCFRLSKGSGGYYLFARPGFRVSGAPSSNKGWKGRFFYVCCSEGWSFGLQWATRVIDNTAPTLNDEEHRDLRRLKGILPTSQAIGQMTEGWLVEAGLSSVPRGMPVVGSVRVSSAASPRPLAEPRVGSREAPVELEASRPQKKVKTCIQKKSDAPASQPEGGVSAHVGRDWRRGLGRGEVGPSREVAGKAAWEPSIRDLCRLPTGAPGESYQARAVGELPEGQPSDPLLAQWAGLTHCWPGGPA</sequence>
<accession>A0A4S8KD12</accession>
<gene>
    <name evidence="2" type="ORF">C4D60_Mb04t18750</name>
</gene>